<name>A0A6A3NU65_9STRA</name>
<dbReference type="Proteomes" id="UP000435112">
    <property type="component" value="Unassembled WGS sequence"/>
</dbReference>
<dbReference type="InterPro" id="IPR052055">
    <property type="entry name" value="Hepadnavirus_pol/RT"/>
</dbReference>
<evidence type="ECO:0000313" key="1">
    <source>
        <dbReference type="EMBL" id="KAE9049080.1"/>
    </source>
</evidence>
<comment type="caution">
    <text evidence="1">The sequence shown here is derived from an EMBL/GenBank/DDBJ whole genome shotgun (WGS) entry which is preliminary data.</text>
</comment>
<sequence length="486" mass="54593">MRESCTDRDQLWERIRRSTIATELKRVGVELLVAALETDSGPPCALNAALQAAMSEYARRAKPSLRASVELIRCQTTDDYRPNKALVPVVHRRHCHGYEHLDALTDIAAEGVRVHLREPLPRQGRWPKNHPSATERIQVLRKNIRKEQDLFRCIVVDADIAAIWTELVFSPFGVVDKGAGDPRITGCVIHDLSFPEDASINSHTDSTAITTPTYEHCSSIAREILRCKRVKPGCAVKVTAGDVAPAYHNACTHSDCVYLFPGRIPEDNATVIDLCAAFRWTGSAGTYSVLGGAVAFVHGNSVDANHPAGFFNYDWVDDHVNIEPDVGTRCADAERSLRYAMAAVMGPRAVHEDKFIAWRPRQKVLGLMFDTSRETVSIPPDKITKAKRIVSQAYHASRLSRTMMRSLLGSLRHVATCVRPAQAFLQRLRAGEKNLHRCAHVTITPSMREDLIWWWHILCDPTINGVRLNFFRHASWPRLCRVHRRV</sequence>
<accession>A0A6A3NU65</accession>
<dbReference type="EMBL" id="QXFU01000002">
    <property type="protein sequence ID" value="KAE9049080.1"/>
    <property type="molecule type" value="Genomic_DNA"/>
</dbReference>
<gene>
    <name evidence="1" type="ORF">PR002_g78</name>
</gene>
<dbReference type="AlphaFoldDB" id="A0A6A3NU65"/>
<reference evidence="1 2" key="1">
    <citation type="submission" date="2018-09" db="EMBL/GenBank/DDBJ databases">
        <title>Genomic investigation of the strawberry pathogen Phytophthora fragariae indicates pathogenicity is determined by transcriptional variation in three key races.</title>
        <authorList>
            <person name="Adams T.M."/>
            <person name="Armitage A.D."/>
            <person name="Sobczyk M.K."/>
            <person name="Bates H.J."/>
            <person name="Dunwell J.M."/>
            <person name="Nellist C.F."/>
            <person name="Harrison R.J."/>
        </authorList>
    </citation>
    <scope>NUCLEOTIDE SEQUENCE [LARGE SCALE GENOMIC DNA]</scope>
    <source>
        <strain evidence="1 2">SCRP324</strain>
    </source>
</reference>
<evidence type="ECO:0000313" key="2">
    <source>
        <dbReference type="Proteomes" id="UP000435112"/>
    </source>
</evidence>
<dbReference type="PANTHER" id="PTHR33050:SF7">
    <property type="entry name" value="RIBONUCLEASE H"/>
    <property type="match status" value="1"/>
</dbReference>
<protein>
    <submittedName>
        <fullName evidence="1">Uncharacterized protein</fullName>
    </submittedName>
</protein>
<organism evidence="1 2">
    <name type="scientific">Phytophthora rubi</name>
    <dbReference type="NCBI Taxonomy" id="129364"/>
    <lineage>
        <taxon>Eukaryota</taxon>
        <taxon>Sar</taxon>
        <taxon>Stramenopiles</taxon>
        <taxon>Oomycota</taxon>
        <taxon>Peronosporomycetes</taxon>
        <taxon>Peronosporales</taxon>
        <taxon>Peronosporaceae</taxon>
        <taxon>Phytophthora</taxon>
    </lineage>
</organism>
<dbReference type="PANTHER" id="PTHR33050">
    <property type="entry name" value="REVERSE TRANSCRIPTASE DOMAIN-CONTAINING PROTEIN"/>
    <property type="match status" value="1"/>
</dbReference>
<proteinExistence type="predicted"/>
<dbReference type="OrthoDB" id="126027at2759"/>